<feature type="coiled-coil region" evidence="5">
    <location>
        <begin position="327"/>
        <end position="354"/>
    </location>
</feature>
<feature type="region of interest" description="Disordered" evidence="6">
    <location>
        <begin position="422"/>
        <end position="449"/>
    </location>
</feature>
<evidence type="ECO:0000256" key="4">
    <source>
        <dbReference type="ARBA" id="ARBA00022840"/>
    </source>
</evidence>
<keyword evidence="9" id="KW-1185">Reference proteome</keyword>
<dbReference type="Proteomes" id="UP000028725">
    <property type="component" value="Unassembled WGS sequence"/>
</dbReference>
<keyword evidence="4" id="KW-0067">ATP-binding</keyword>
<gene>
    <name evidence="8" type="ORF">DB31_6345</name>
</gene>
<keyword evidence="2" id="KW-0547">Nucleotide-binding</keyword>
<dbReference type="InterPro" id="IPR011009">
    <property type="entry name" value="Kinase-like_dom_sf"/>
</dbReference>
<accession>A0A085WNV7</accession>
<dbReference type="Pfam" id="PF00069">
    <property type="entry name" value="Pkinase"/>
    <property type="match status" value="1"/>
</dbReference>
<evidence type="ECO:0000256" key="5">
    <source>
        <dbReference type="SAM" id="Coils"/>
    </source>
</evidence>
<dbReference type="PROSITE" id="PS50011">
    <property type="entry name" value="PROTEIN_KINASE_DOM"/>
    <property type="match status" value="1"/>
</dbReference>
<dbReference type="SMART" id="SM00220">
    <property type="entry name" value="S_TKc"/>
    <property type="match status" value="1"/>
</dbReference>
<evidence type="ECO:0000256" key="6">
    <source>
        <dbReference type="SAM" id="MobiDB-lite"/>
    </source>
</evidence>
<dbReference type="Gene3D" id="1.10.510.10">
    <property type="entry name" value="Transferase(Phosphotransferase) domain 1"/>
    <property type="match status" value="1"/>
</dbReference>
<dbReference type="Gene3D" id="3.30.200.20">
    <property type="entry name" value="Phosphorylase Kinase, domain 1"/>
    <property type="match status" value="1"/>
</dbReference>
<dbReference type="PANTHER" id="PTHR43289">
    <property type="entry name" value="MITOGEN-ACTIVATED PROTEIN KINASE KINASE KINASE 20-RELATED"/>
    <property type="match status" value="1"/>
</dbReference>
<dbReference type="GO" id="GO:0004674">
    <property type="term" value="F:protein serine/threonine kinase activity"/>
    <property type="evidence" value="ECO:0007669"/>
    <property type="project" value="TreeGrafter"/>
</dbReference>
<dbReference type="RefSeq" id="WP_044187169.1">
    <property type="nucleotide sequence ID" value="NZ_JMCB01000004.1"/>
</dbReference>
<dbReference type="GO" id="GO:0005524">
    <property type="term" value="F:ATP binding"/>
    <property type="evidence" value="ECO:0007669"/>
    <property type="project" value="UniProtKB-KW"/>
</dbReference>
<dbReference type="SUPFAM" id="SSF56112">
    <property type="entry name" value="Protein kinase-like (PK-like)"/>
    <property type="match status" value="1"/>
</dbReference>
<dbReference type="STRING" id="394096.DB31_6345"/>
<dbReference type="OrthoDB" id="9801841at2"/>
<evidence type="ECO:0000313" key="8">
    <source>
        <dbReference type="EMBL" id="KFE69370.1"/>
    </source>
</evidence>
<comment type="caution">
    <text evidence="8">The sequence shown here is derived from an EMBL/GenBank/DDBJ whole genome shotgun (WGS) entry which is preliminary data.</text>
</comment>
<dbReference type="AlphaFoldDB" id="A0A085WNV7"/>
<evidence type="ECO:0000256" key="2">
    <source>
        <dbReference type="ARBA" id="ARBA00022741"/>
    </source>
</evidence>
<dbReference type="InterPro" id="IPR000719">
    <property type="entry name" value="Prot_kinase_dom"/>
</dbReference>
<reference evidence="8 9" key="1">
    <citation type="submission" date="2014-04" db="EMBL/GenBank/DDBJ databases">
        <title>Genome assembly of Hyalangium minutum DSM 14724.</title>
        <authorList>
            <person name="Sharma G."/>
            <person name="Subramanian S."/>
        </authorList>
    </citation>
    <scope>NUCLEOTIDE SEQUENCE [LARGE SCALE GENOMIC DNA]</scope>
    <source>
        <strain evidence="8 9">DSM 14724</strain>
    </source>
</reference>
<evidence type="ECO:0000313" key="9">
    <source>
        <dbReference type="Proteomes" id="UP000028725"/>
    </source>
</evidence>
<evidence type="ECO:0000259" key="7">
    <source>
        <dbReference type="PROSITE" id="PS50011"/>
    </source>
</evidence>
<keyword evidence="1" id="KW-0808">Transferase</keyword>
<protein>
    <recommendedName>
        <fullName evidence="7">Protein kinase domain-containing protein</fullName>
    </recommendedName>
</protein>
<keyword evidence="3" id="KW-0418">Kinase</keyword>
<keyword evidence="5" id="KW-0175">Coiled coil</keyword>
<evidence type="ECO:0000256" key="3">
    <source>
        <dbReference type="ARBA" id="ARBA00022777"/>
    </source>
</evidence>
<name>A0A085WNV7_9BACT</name>
<feature type="domain" description="Protein kinase" evidence="7">
    <location>
        <begin position="24"/>
        <end position="310"/>
    </location>
</feature>
<dbReference type="PANTHER" id="PTHR43289:SF34">
    <property type="entry name" value="SERINE_THREONINE-PROTEIN KINASE YBDM-RELATED"/>
    <property type="match status" value="1"/>
</dbReference>
<dbReference type="CDD" id="cd14014">
    <property type="entry name" value="STKc_PknB_like"/>
    <property type="match status" value="1"/>
</dbReference>
<sequence>MGKREPLLEENPRCLPVGMQVGPWRVVGFGGLGAYGTTYQVERVGREDEGPFALKLAVYPGDERFEREAKLLSRIRSPFVPRLHDQGVWEFASGRHPYLVMDWIDGEPLYEWAARRNPSQRQVLGLVAQVARALADTHAAGGLHRDVKGANVLVRRADGQAILTDFGAGDYRGAETLTSKLLPPGTPAYRSPEAWAFLSAFRRHPTVHYPASTCDDLFALGVMAYRLVTDQYPPLTNPSVPGSEVWREGGGGPRPPSALNPQVGSELDRLILRLLAVAPEERFQGVAQEAAQAAERARESIPPERDTPLFRWSLGRGPGWRSPEAVKWAEEREAERAELARRRAEERVRAASAAVQVRPVEFTWTWGVEGAAAAVAVLLLLMVGAALNRAHELLEGVAAEGAAVAVGDRRLHVPCETCARKEREESTATVTQPLPEKPLPGQRKPPCNKNGQTELRGGCWYRLNDAKPPCAEDNYVWQGACYAPVPASTRPQPAADPP</sequence>
<dbReference type="EMBL" id="JMCB01000004">
    <property type="protein sequence ID" value="KFE69370.1"/>
    <property type="molecule type" value="Genomic_DNA"/>
</dbReference>
<evidence type="ECO:0000256" key="1">
    <source>
        <dbReference type="ARBA" id="ARBA00022679"/>
    </source>
</evidence>
<proteinExistence type="predicted"/>
<organism evidence="8 9">
    <name type="scientific">Hyalangium minutum</name>
    <dbReference type="NCBI Taxonomy" id="394096"/>
    <lineage>
        <taxon>Bacteria</taxon>
        <taxon>Pseudomonadati</taxon>
        <taxon>Myxococcota</taxon>
        <taxon>Myxococcia</taxon>
        <taxon>Myxococcales</taxon>
        <taxon>Cystobacterineae</taxon>
        <taxon>Archangiaceae</taxon>
        <taxon>Hyalangium</taxon>
    </lineage>
</organism>